<organism evidence="11 12">
    <name type="scientific">Amycolatopsis iheyensis</name>
    <dbReference type="NCBI Taxonomy" id="2945988"/>
    <lineage>
        <taxon>Bacteria</taxon>
        <taxon>Bacillati</taxon>
        <taxon>Actinomycetota</taxon>
        <taxon>Actinomycetes</taxon>
        <taxon>Pseudonocardiales</taxon>
        <taxon>Pseudonocardiaceae</taxon>
        <taxon>Amycolatopsis</taxon>
    </lineage>
</organism>
<dbReference type="EMBL" id="JAMXQV010000034">
    <property type="protein sequence ID" value="MCR6489624.1"/>
    <property type="molecule type" value="Genomic_DNA"/>
</dbReference>
<gene>
    <name evidence="11" type="ORF">M8542_43100</name>
</gene>
<feature type="domain" description="Dyp-type peroxidase N-terminal" evidence="9">
    <location>
        <begin position="18"/>
        <end position="75"/>
    </location>
</feature>
<keyword evidence="12" id="KW-1185">Reference proteome</keyword>
<protein>
    <submittedName>
        <fullName evidence="11">Dyp-type peroxidase</fullName>
    </submittedName>
</protein>
<sequence>MTARDREGLAAVLRALSEPVPGVTLTVAVGASLFDGRFGLERPRLLTPMPSFRSDVLDPAWCHGDLLVQASAATAEPLERVSATKIPGLAPRWRQAGFHPDAENRNLFGFREGAGNPDAADSALMDRLVWVGPGDDEPAWCAGGSYQVVRLIRLATPTWNSKPVPDQERVFGRAKDSGAPLGRETETEIPDYASDPRGEVIALDAHIRRANPRTPDSDAHRILRRSYSFGDEGTGAGHIFICFQRDVELGFATIQKRLAGEALERYTLPFGGGYYFVLPGRADGHDHLGQAMLA</sequence>
<comment type="cofactor">
    <cofactor evidence="1">
        <name>heme b</name>
        <dbReference type="ChEBI" id="CHEBI:60344"/>
    </cofactor>
</comment>
<evidence type="ECO:0000256" key="4">
    <source>
        <dbReference type="ARBA" id="ARBA00022723"/>
    </source>
</evidence>
<keyword evidence="7" id="KW-0408">Iron</keyword>
<dbReference type="PANTHER" id="PTHR30521">
    <property type="entry name" value="DEFERROCHELATASE/PEROXIDASE"/>
    <property type="match status" value="1"/>
</dbReference>
<evidence type="ECO:0000256" key="7">
    <source>
        <dbReference type="ARBA" id="ARBA00023004"/>
    </source>
</evidence>
<evidence type="ECO:0000256" key="8">
    <source>
        <dbReference type="ARBA" id="ARBA00025737"/>
    </source>
</evidence>
<evidence type="ECO:0000313" key="12">
    <source>
        <dbReference type="Proteomes" id="UP001144096"/>
    </source>
</evidence>
<keyword evidence="5" id="KW-0732">Signal</keyword>
<dbReference type="InterPro" id="IPR006314">
    <property type="entry name" value="Dyp_peroxidase"/>
</dbReference>
<dbReference type="Pfam" id="PF20628">
    <property type="entry name" value="Dyp_perox_C"/>
    <property type="match status" value="1"/>
</dbReference>
<dbReference type="GO" id="GO:0004601">
    <property type="term" value="F:peroxidase activity"/>
    <property type="evidence" value="ECO:0007669"/>
    <property type="project" value="UniProtKB-KW"/>
</dbReference>
<keyword evidence="3" id="KW-0349">Heme</keyword>
<keyword evidence="6" id="KW-0560">Oxidoreductase</keyword>
<dbReference type="NCBIfam" id="TIGR01413">
    <property type="entry name" value="Dyp_perox_fam"/>
    <property type="match status" value="1"/>
</dbReference>
<comment type="caution">
    <text evidence="11">The sequence shown here is derived from an EMBL/GenBank/DDBJ whole genome shotgun (WGS) entry which is preliminary data.</text>
</comment>
<evidence type="ECO:0000313" key="11">
    <source>
        <dbReference type="EMBL" id="MCR6489624.1"/>
    </source>
</evidence>
<evidence type="ECO:0000259" key="9">
    <source>
        <dbReference type="Pfam" id="PF04261"/>
    </source>
</evidence>
<dbReference type="InterPro" id="IPR048328">
    <property type="entry name" value="Dyp_perox_C"/>
</dbReference>
<dbReference type="GO" id="GO:0020037">
    <property type="term" value="F:heme binding"/>
    <property type="evidence" value="ECO:0007669"/>
    <property type="project" value="InterPro"/>
</dbReference>
<keyword evidence="2 11" id="KW-0575">Peroxidase</keyword>
<dbReference type="AlphaFoldDB" id="A0A9X2SP84"/>
<comment type="similarity">
    <text evidence="8">Belongs to the DyP-type peroxidase family.</text>
</comment>
<keyword evidence="4" id="KW-0479">Metal-binding</keyword>
<evidence type="ECO:0000256" key="3">
    <source>
        <dbReference type="ARBA" id="ARBA00022617"/>
    </source>
</evidence>
<dbReference type="PROSITE" id="PS51404">
    <property type="entry name" value="DYP_PEROXIDASE"/>
    <property type="match status" value="1"/>
</dbReference>
<dbReference type="InterPro" id="IPR048327">
    <property type="entry name" value="Dyp_perox_N"/>
</dbReference>
<accession>A0A9X2SP84</accession>
<dbReference type="InterPro" id="IPR011008">
    <property type="entry name" value="Dimeric_a/b-barrel"/>
</dbReference>
<evidence type="ECO:0000256" key="6">
    <source>
        <dbReference type="ARBA" id="ARBA00023002"/>
    </source>
</evidence>
<evidence type="ECO:0000259" key="10">
    <source>
        <dbReference type="Pfam" id="PF20628"/>
    </source>
</evidence>
<dbReference type="Proteomes" id="UP001144096">
    <property type="component" value="Unassembled WGS sequence"/>
</dbReference>
<dbReference type="GO" id="GO:0005829">
    <property type="term" value="C:cytosol"/>
    <property type="evidence" value="ECO:0007669"/>
    <property type="project" value="TreeGrafter"/>
</dbReference>
<evidence type="ECO:0000256" key="1">
    <source>
        <dbReference type="ARBA" id="ARBA00001970"/>
    </source>
</evidence>
<name>A0A9X2SP84_9PSEU</name>
<proteinExistence type="inferred from homology"/>
<evidence type="ECO:0000256" key="5">
    <source>
        <dbReference type="ARBA" id="ARBA00022729"/>
    </source>
</evidence>
<reference evidence="11" key="1">
    <citation type="submission" date="2022-06" db="EMBL/GenBank/DDBJ databases">
        <title>Amycolatopsis iheyaensis sp. nov., a new species of the genus Amycolatopsis isolated from soil in Iheya island, Japan.</title>
        <authorList>
            <person name="Ngamcharungchit C."/>
            <person name="Kanto H."/>
            <person name="Take A."/>
            <person name="Intra B."/>
            <person name="Matsumoto A."/>
            <person name="Panbangred W."/>
            <person name="Inahashi Y."/>
        </authorList>
    </citation>
    <scope>NUCLEOTIDE SEQUENCE</scope>
    <source>
        <strain evidence="11">OK19-0408</strain>
    </source>
</reference>
<feature type="domain" description="Dyp-type peroxidase C-terminal" evidence="10">
    <location>
        <begin position="103"/>
        <end position="280"/>
    </location>
</feature>
<dbReference type="SUPFAM" id="SSF54909">
    <property type="entry name" value="Dimeric alpha+beta barrel"/>
    <property type="match status" value="1"/>
</dbReference>
<dbReference type="Pfam" id="PF04261">
    <property type="entry name" value="Dyp_perox_N"/>
    <property type="match status" value="1"/>
</dbReference>
<dbReference type="GO" id="GO:0046872">
    <property type="term" value="F:metal ion binding"/>
    <property type="evidence" value="ECO:0007669"/>
    <property type="project" value="UniProtKB-KW"/>
</dbReference>
<evidence type="ECO:0000256" key="2">
    <source>
        <dbReference type="ARBA" id="ARBA00022559"/>
    </source>
</evidence>
<dbReference type="PANTHER" id="PTHR30521:SF4">
    <property type="entry name" value="DEFERROCHELATASE"/>
    <property type="match status" value="1"/>
</dbReference>